<evidence type="ECO:0000256" key="7">
    <source>
        <dbReference type="ARBA" id="ARBA00023027"/>
    </source>
</evidence>
<comment type="similarity">
    <text evidence="1">Belongs to the NADH dehydrogenase family.</text>
</comment>
<feature type="domain" description="FAD/NAD(P)-binding" evidence="10">
    <location>
        <begin position="20"/>
        <end position="337"/>
    </location>
</feature>
<dbReference type="InterPro" id="IPR023753">
    <property type="entry name" value="FAD/NAD-binding_dom"/>
</dbReference>
<evidence type="ECO:0000256" key="4">
    <source>
        <dbReference type="ARBA" id="ARBA00022827"/>
    </source>
</evidence>
<dbReference type="InterPro" id="IPR045024">
    <property type="entry name" value="NDH-2"/>
</dbReference>
<dbReference type="PRINTS" id="PR00411">
    <property type="entry name" value="PNDRDTASEI"/>
</dbReference>
<dbReference type="InterPro" id="IPR036188">
    <property type="entry name" value="FAD/NAD-bd_sf"/>
</dbReference>
<evidence type="ECO:0000259" key="10">
    <source>
        <dbReference type="Pfam" id="PF07992"/>
    </source>
</evidence>
<keyword evidence="6 12" id="KW-0560">Oxidoreductase</keyword>
<protein>
    <recommendedName>
        <fullName evidence="2">NADH:ubiquinone reductase (non-electrogenic)</fullName>
        <ecNumber evidence="2">1.6.5.9</ecNumber>
    </recommendedName>
</protein>
<evidence type="ECO:0000259" key="11">
    <source>
        <dbReference type="Pfam" id="PF22366"/>
    </source>
</evidence>
<dbReference type="Gene3D" id="3.50.50.100">
    <property type="match status" value="1"/>
</dbReference>
<accession>A0ABZ0IQU8</accession>
<evidence type="ECO:0000256" key="1">
    <source>
        <dbReference type="ARBA" id="ARBA00005272"/>
    </source>
</evidence>
<proteinExistence type="inferred from homology"/>
<dbReference type="EC" id="1.6.5.9" evidence="2"/>
<feature type="domain" description="External alternative NADH-ubiquinone oxidoreductase-like C-terminal" evidence="11">
    <location>
        <begin position="361"/>
        <end position="417"/>
    </location>
</feature>
<reference evidence="12 13" key="1">
    <citation type="journal article" date="2023" name="Microbiol. Resour. Announc.">
        <title>Complete Genome Sequence of Imperialibacter roseus strain P4T.</title>
        <authorList>
            <person name="Tizabi D.R."/>
            <person name="Bachvaroff T."/>
            <person name="Hill R.T."/>
        </authorList>
    </citation>
    <scope>NUCLEOTIDE SEQUENCE [LARGE SCALE GENOMIC DNA]</scope>
    <source>
        <strain evidence="12 13">P4T</strain>
    </source>
</reference>
<keyword evidence="5" id="KW-0809">Transit peptide</keyword>
<keyword evidence="9" id="KW-1133">Transmembrane helix</keyword>
<dbReference type="InterPro" id="IPR054585">
    <property type="entry name" value="NDH2-like_C"/>
</dbReference>
<evidence type="ECO:0000256" key="9">
    <source>
        <dbReference type="SAM" id="Phobius"/>
    </source>
</evidence>
<comment type="catalytic activity">
    <reaction evidence="8">
        <text>a quinone + NADH + H(+) = a quinol + NAD(+)</text>
        <dbReference type="Rhea" id="RHEA:46160"/>
        <dbReference type="ChEBI" id="CHEBI:15378"/>
        <dbReference type="ChEBI" id="CHEBI:24646"/>
        <dbReference type="ChEBI" id="CHEBI:57540"/>
        <dbReference type="ChEBI" id="CHEBI:57945"/>
        <dbReference type="ChEBI" id="CHEBI:132124"/>
        <dbReference type="EC" id="1.6.5.9"/>
    </reaction>
</comment>
<dbReference type="Pfam" id="PF07992">
    <property type="entry name" value="Pyr_redox_2"/>
    <property type="match status" value="1"/>
</dbReference>
<evidence type="ECO:0000256" key="2">
    <source>
        <dbReference type="ARBA" id="ARBA00012637"/>
    </source>
</evidence>
<dbReference type="EMBL" id="CP136051">
    <property type="protein sequence ID" value="WOK05962.1"/>
    <property type="molecule type" value="Genomic_DNA"/>
</dbReference>
<dbReference type="Pfam" id="PF22366">
    <property type="entry name" value="NDH2_C"/>
    <property type="match status" value="1"/>
</dbReference>
<keyword evidence="7" id="KW-0520">NAD</keyword>
<evidence type="ECO:0000256" key="3">
    <source>
        <dbReference type="ARBA" id="ARBA00022630"/>
    </source>
</evidence>
<keyword evidence="9" id="KW-0472">Membrane</keyword>
<organism evidence="12 13">
    <name type="scientific">Imperialibacter roseus</name>
    <dbReference type="NCBI Taxonomy" id="1324217"/>
    <lineage>
        <taxon>Bacteria</taxon>
        <taxon>Pseudomonadati</taxon>
        <taxon>Bacteroidota</taxon>
        <taxon>Cytophagia</taxon>
        <taxon>Cytophagales</taxon>
        <taxon>Flammeovirgaceae</taxon>
        <taxon>Imperialibacter</taxon>
    </lineage>
</organism>
<keyword evidence="3" id="KW-0285">Flavoprotein</keyword>
<dbReference type="GO" id="GO:0016491">
    <property type="term" value="F:oxidoreductase activity"/>
    <property type="evidence" value="ECO:0007669"/>
    <property type="project" value="UniProtKB-KW"/>
</dbReference>
<dbReference type="PANTHER" id="PTHR43706">
    <property type="entry name" value="NADH DEHYDROGENASE"/>
    <property type="match status" value="1"/>
</dbReference>
<sequence>MSEQTKKSGDIMIPQTSKKRVVIIGGGFGGLKIAKGLRKKNFQVVLFDRHNYHTFQPLLYQVATAGLEPDSIAGPLRKRLKNFKDFYFRMATVESVDTSRNCIITEIGELAYDYLVIANGSLTNYFGDSELERNVFPLKQIPHALNLRSQLLQSFEKAVLQSDTEEKQSLMNFVIVGGGPTGVELAGALGELKLHVLPKDYPEINFKKMMIYLVEGLPRLLNGMSHEAGENAFNYLKRFDVQVLVDKKLKSYDGKTVTLDDGMSIPASTLIWAAGVKGNILPGVADASVFKSRIKVDEYCKVIGTDNVYAIGDVAYFPTEAYPNGLPMLAPVAIQQGTLLAKNLVNLDKGKEMKKFEYLDKGSMATIGRNKAVVDLPGNIRMKGFIAWWVWMFIHLLSIIGFRNKWIVLSNWIWNYFTFDRSTRLIIRPYVKKPARQEKEPEKEEVTSR</sequence>
<dbReference type="RefSeq" id="WP_317488703.1">
    <property type="nucleotide sequence ID" value="NZ_CP136051.1"/>
</dbReference>
<keyword evidence="13" id="KW-1185">Reference proteome</keyword>
<evidence type="ECO:0000256" key="6">
    <source>
        <dbReference type="ARBA" id="ARBA00023002"/>
    </source>
</evidence>
<evidence type="ECO:0000313" key="12">
    <source>
        <dbReference type="EMBL" id="WOK05962.1"/>
    </source>
</evidence>
<evidence type="ECO:0000256" key="5">
    <source>
        <dbReference type="ARBA" id="ARBA00022946"/>
    </source>
</evidence>
<dbReference type="Proteomes" id="UP001302349">
    <property type="component" value="Chromosome"/>
</dbReference>
<dbReference type="SUPFAM" id="SSF51905">
    <property type="entry name" value="FAD/NAD(P)-binding domain"/>
    <property type="match status" value="1"/>
</dbReference>
<dbReference type="PRINTS" id="PR00368">
    <property type="entry name" value="FADPNR"/>
</dbReference>
<name>A0ABZ0IQU8_9BACT</name>
<dbReference type="PANTHER" id="PTHR43706:SF47">
    <property type="entry name" value="EXTERNAL NADH-UBIQUINONE OXIDOREDUCTASE 1, MITOCHONDRIAL-RELATED"/>
    <property type="match status" value="1"/>
</dbReference>
<keyword evidence="9" id="KW-0812">Transmembrane</keyword>
<feature type="transmembrane region" description="Helical" evidence="9">
    <location>
        <begin position="385"/>
        <end position="402"/>
    </location>
</feature>
<keyword evidence="4" id="KW-0274">FAD</keyword>
<evidence type="ECO:0000313" key="13">
    <source>
        <dbReference type="Proteomes" id="UP001302349"/>
    </source>
</evidence>
<gene>
    <name evidence="12" type="ORF">RT717_23070</name>
</gene>
<evidence type="ECO:0000256" key="8">
    <source>
        <dbReference type="ARBA" id="ARBA00047599"/>
    </source>
</evidence>